<evidence type="ECO:0000256" key="7">
    <source>
        <dbReference type="ARBA" id="ARBA00023136"/>
    </source>
</evidence>
<dbReference type="CDD" id="cd15929">
    <property type="entry name" value="7tmB1_GlucagonR-like"/>
    <property type="match status" value="1"/>
</dbReference>
<organism evidence="15 16">
    <name type="scientific">Polyodon spathula</name>
    <name type="common">North American paddlefish</name>
    <name type="synonym">Squalus spathula</name>
    <dbReference type="NCBI Taxonomy" id="7913"/>
    <lineage>
        <taxon>Eukaryota</taxon>
        <taxon>Metazoa</taxon>
        <taxon>Chordata</taxon>
        <taxon>Craniata</taxon>
        <taxon>Vertebrata</taxon>
        <taxon>Euteleostomi</taxon>
        <taxon>Actinopterygii</taxon>
        <taxon>Chondrostei</taxon>
        <taxon>Acipenseriformes</taxon>
        <taxon>Polyodontidae</taxon>
        <taxon>Polyodon</taxon>
    </lineage>
</organism>
<dbReference type="Gene3D" id="4.10.1240.10">
    <property type="entry name" value="GPCR, family 2, extracellular hormone receptor domain"/>
    <property type="match status" value="1"/>
</dbReference>
<evidence type="ECO:0000313" key="15">
    <source>
        <dbReference type="EMBL" id="MBN3277505.1"/>
    </source>
</evidence>
<comment type="caution">
    <text evidence="15">The sequence shown here is derived from an EMBL/GenBank/DDBJ whole genome shotgun (WGS) entry which is preliminary data.</text>
</comment>
<feature type="domain" description="G-protein coupled receptors family 2 profile 2" evidence="14">
    <location>
        <begin position="207"/>
        <end position="478"/>
    </location>
</feature>
<dbReference type="PANTHER" id="PTHR45620:SF5">
    <property type="entry name" value="GASTRIC INHIBITORY POLYPEPTIDE RECEPTOR"/>
    <property type="match status" value="1"/>
</dbReference>
<keyword evidence="4 12" id="KW-0812">Transmembrane</keyword>
<keyword evidence="6" id="KW-0297">G-protein coupled receptor</keyword>
<comment type="subcellular location">
    <subcellularLocation>
        <location evidence="1">Cell membrane</location>
        <topology evidence="1">Multi-pass membrane protein</topology>
    </subcellularLocation>
</comment>
<evidence type="ECO:0000256" key="8">
    <source>
        <dbReference type="ARBA" id="ARBA00023170"/>
    </source>
</evidence>
<keyword evidence="8" id="KW-0675">Receptor</keyword>
<dbReference type="PANTHER" id="PTHR45620">
    <property type="entry name" value="PDF RECEPTOR-LIKE PROTEIN-RELATED"/>
    <property type="match status" value="1"/>
</dbReference>
<keyword evidence="5 12" id="KW-1133">Transmembrane helix</keyword>
<dbReference type="PROSITE" id="PS50227">
    <property type="entry name" value="G_PROTEIN_RECEP_F2_3"/>
    <property type="match status" value="1"/>
</dbReference>
<evidence type="ECO:0000256" key="2">
    <source>
        <dbReference type="ARBA" id="ARBA00005314"/>
    </source>
</evidence>
<name>A0ABS2XT13_POLSP</name>
<protein>
    <submittedName>
        <fullName evidence="15">GLR protein</fullName>
    </submittedName>
</protein>
<evidence type="ECO:0000256" key="9">
    <source>
        <dbReference type="ARBA" id="ARBA00023180"/>
    </source>
</evidence>
<evidence type="ECO:0000256" key="1">
    <source>
        <dbReference type="ARBA" id="ARBA00004651"/>
    </source>
</evidence>
<dbReference type="InterPro" id="IPR000832">
    <property type="entry name" value="GPCR_2_secretin-like"/>
</dbReference>
<evidence type="ECO:0000256" key="12">
    <source>
        <dbReference type="SAM" id="Phobius"/>
    </source>
</evidence>
<dbReference type="EMBL" id="JAAWVQ010070764">
    <property type="protein sequence ID" value="MBN3277505.1"/>
    <property type="molecule type" value="Genomic_DNA"/>
</dbReference>
<feature type="compositionally biased region" description="Polar residues" evidence="11">
    <location>
        <begin position="527"/>
        <end position="538"/>
    </location>
</feature>
<dbReference type="Gene3D" id="1.20.1070.10">
    <property type="entry name" value="Rhodopsin 7-helix transmembrane proteins"/>
    <property type="match status" value="1"/>
</dbReference>
<dbReference type="Pfam" id="PF00002">
    <property type="entry name" value="7tm_2"/>
    <property type="match status" value="1"/>
</dbReference>
<feature type="compositionally biased region" description="Low complexity" evidence="11">
    <location>
        <begin position="539"/>
        <end position="551"/>
    </location>
</feature>
<keyword evidence="7 12" id="KW-0472">Membrane</keyword>
<dbReference type="Proteomes" id="UP001166093">
    <property type="component" value="Unassembled WGS sequence"/>
</dbReference>
<evidence type="ECO:0000256" key="4">
    <source>
        <dbReference type="ARBA" id="ARBA00022692"/>
    </source>
</evidence>
<evidence type="ECO:0000256" key="3">
    <source>
        <dbReference type="ARBA" id="ARBA00022475"/>
    </source>
</evidence>
<evidence type="ECO:0000259" key="13">
    <source>
        <dbReference type="PROSITE" id="PS50227"/>
    </source>
</evidence>
<dbReference type="PRINTS" id="PR00249">
    <property type="entry name" value="GPCRSECRETIN"/>
</dbReference>
<evidence type="ECO:0000313" key="16">
    <source>
        <dbReference type="Proteomes" id="UP001166093"/>
    </source>
</evidence>
<evidence type="ECO:0000256" key="11">
    <source>
        <dbReference type="SAM" id="MobiDB-lite"/>
    </source>
</evidence>
<dbReference type="PROSITE" id="PS50261">
    <property type="entry name" value="G_PROTEIN_RECEP_F2_4"/>
    <property type="match status" value="1"/>
</dbReference>
<dbReference type="SUPFAM" id="SSF81321">
    <property type="entry name" value="Family A G protein-coupled receptor-like"/>
    <property type="match status" value="1"/>
</dbReference>
<dbReference type="SUPFAM" id="SSF111418">
    <property type="entry name" value="Hormone receptor domain"/>
    <property type="match status" value="1"/>
</dbReference>
<keyword evidence="16" id="KW-1185">Reference proteome</keyword>
<feature type="transmembrane region" description="Helical" evidence="12">
    <location>
        <begin position="454"/>
        <end position="477"/>
    </location>
</feature>
<feature type="non-terminal residue" evidence="15">
    <location>
        <position position="1"/>
    </location>
</feature>
<feature type="transmembrane region" description="Helical" evidence="12">
    <location>
        <begin position="421"/>
        <end position="442"/>
    </location>
</feature>
<dbReference type="SMART" id="SM00008">
    <property type="entry name" value="HormR"/>
    <property type="match status" value="1"/>
</dbReference>
<feature type="transmembrane region" description="Helical" evidence="12">
    <location>
        <begin position="340"/>
        <end position="359"/>
    </location>
</feature>
<proteinExistence type="inferred from homology"/>
<dbReference type="InterPro" id="IPR001879">
    <property type="entry name" value="GPCR_2_extracellular_dom"/>
</dbReference>
<evidence type="ECO:0000256" key="6">
    <source>
        <dbReference type="ARBA" id="ARBA00023040"/>
    </source>
</evidence>
<dbReference type="InterPro" id="IPR017983">
    <property type="entry name" value="GPCR_2_secretin-like_CS"/>
</dbReference>
<feature type="transmembrane region" description="Helical" evidence="12">
    <location>
        <begin position="12"/>
        <end position="33"/>
    </location>
</feature>
<gene>
    <name evidence="15" type="primary">Gcgr_0</name>
    <name evidence="15" type="ORF">GTO93_0019143</name>
</gene>
<evidence type="ECO:0000256" key="10">
    <source>
        <dbReference type="ARBA" id="ARBA00023224"/>
    </source>
</evidence>
<feature type="transmembrane region" description="Helical" evidence="12">
    <location>
        <begin position="209"/>
        <end position="232"/>
    </location>
</feature>
<comment type="similarity">
    <text evidence="2">Belongs to the G-protein coupled receptor 2 family.</text>
</comment>
<feature type="non-terminal residue" evidence="15">
    <location>
        <position position="603"/>
    </location>
</feature>
<dbReference type="InterPro" id="IPR050332">
    <property type="entry name" value="GPCR_2"/>
</dbReference>
<keyword evidence="9" id="KW-0325">Glycoprotein</keyword>
<dbReference type="PROSITE" id="PS00650">
    <property type="entry name" value="G_PROTEIN_RECEP_F2_2"/>
    <property type="match status" value="1"/>
</dbReference>
<feature type="domain" description="G-protein coupled receptors family 2 profile 1" evidence="13">
    <location>
        <begin position="108"/>
        <end position="191"/>
    </location>
</feature>
<feature type="transmembrane region" description="Helical" evidence="12">
    <location>
        <begin position="379"/>
        <end position="400"/>
    </location>
</feature>
<keyword evidence="3" id="KW-1003">Cell membrane</keyword>
<sequence>MLKTIIARINSLFLQIALVEVHSTALLIVATVINVKNNPVNSRLKFNCLRCDHDPLQRSRDSPVPPLMRHRDVGRSCHPPAHCLSALELPARKKLKDTLEEWKQYHLECQEKMMYDPYPQGVFCNRTFDMYACWSDGLPNTTAKVPCPWYLPWHDQVRNGFVFWHCGSDGQWLINSSGYPMRDYSQCELDDSLQKAQEEQMRLLAYFRVMYTVGYSLSLGALTLALAILLSFRKLRCTRNIIHSNLFASFMLRAISVLTRDVLLLRQTRELRDNRDPTIMLSNQAQEQADALSALTGCRLAQVLMQYCVVVNHYWLLVEGLYLLNLLVVMVFSEKSYFRGYLFIGWGTPVLFVVPWVVVRHLYEDNQCWEVNENMSYWWIIRSPILLAILINFLIFIRIIQILVSKLRAHQMRYTDYKFRLAKSTLTLIPLLGIHEVVFALVTEEQAEGTLRNVKFFFELFLNSFQGLLVAILYCFTNKEVQSEIRKKWQRRNLGASLLDEHRNTYSNTPQGGAVEPEVGQAGNGICRQSATQQQLDASTESHSSSDNPSSGPQHRHSGAKKGKSFCYISTRKQLPSSLDCLPPSASGAGEGSIVGQCTESYC</sequence>
<evidence type="ECO:0000259" key="14">
    <source>
        <dbReference type="PROSITE" id="PS50261"/>
    </source>
</evidence>
<feature type="region of interest" description="Disordered" evidence="11">
    <location>
        <begin position="500"/>
        <end position="561"/>
    </location>
</feature>
<evidence type="ECO:0000256" key="5">
    <source>
        <dbReference type="ARBA" id="ARBA00022989"/>
    </source>
</evidence>
<keyword evidence="10" id="KW-0807">Transducer</keyword>
<accession>A0ABS2XT13</accession>
<dbReference type="PROSITE" id="PS00649">
    <property type="entry name" value="G_PROTEIN_RECEP_F2_1"/>
    <property type="match status" value="1"/>
</dbReference>
<dbReference type="Pfam" id="PF02793">
    <property type="entry name" value="HRM"/>
    <property type="match status" value="1"/>
</dbReference>
<dbReference type="InterPro" id="IPR017981">
    <property type="entry name" value="GPCR_2-like_7TM"/>
</dbReference>
<reference evidence="15" key="1">
    <citation type="journal article" date="2021" name="Cell">
        <title>Tracing the genetic footprints of vertebrate landing in non-teleost ray-finned fishes.</title>
        <authorList>
            <person name="Bi X."/>
            <person name="Wang K."/>
            <person name="Yang L."/>
            <person name="Pan H."/>
            <person name="Jiang H."/>
            <person name="Wei Q."/>
            <person name="Fang M."/>
            <person name="Yu H."/>
            <person name="Zhu C."/>
            <person name="Cai Y."/>
            <person name="He Y."/>
            <person name="Gan X."/>
            <person name="Zeng H."/>
            <person name="Yu D."/>
            <person name="Zhu Y."/>
            <person name="Jiang H."/>
            <person name="Qiu Q."/>
            <person name="Yang H."/>
            <person name="Zhang Y.E."/>
            <person name="Wang W."/>
            <person name="Zhu M."/>
            <person name="He S."/>
            <person name="Zhang G."/>
        </authorList>
    </citation>
    <scope>NUCLEOTIDE SEQUENCE</scope>
    <source>
        <strain evidence="15">Pddl_001</strain>
    </source>
</reference>
<dbReference type="InterPro" id="IPR036445">
    <property type="entry name" value="GPCR_2_extracell_dom_sf"/>
</dbReference>